<accession>A0A918W8J6</accession>
<organism evidence="1 2">
    <name type="scientific">Cognatilysobacter bugurensis</name>
    <dbReference type="NCBI Taxonomy" id="543356"/>
    <lineage>
        <taxon>Bacteria</taxon>
        <taxon>Pseudomonadati</taxon>
        <taxon>Pseudomonadota</taxon>
        <taxon>Gammaproteobacteria</taxon>
        <taxon>Lysobacterales</taxon>
        <taxon>Lysobacteraceae</taxon>
        <taxon>Cognatilysobacter</taxon>
    </lineage>
</organism>
<reference evidence="1" key="1">
    <citation type="journal article" date="2014" name="Int. J. Syst. Evol. Microbiol.">
        <title>Complete genome sequence of Corynebacterium casei LMG S-19264T (=DSM 44701T), isolated from a smear-ripened cheese.</title>
        <authorList>
            <consortium name="US DOE Joint Genome Institute (JGI-PGF)"/>
            <person name="Walter F."/>
            <person name="Albersmeier A."/>
            <person name="Kalinowski J."/>
            <person name="Ruckert C."/>
        </authorList>
    </citation>
    <scope>NUCLEOTIDE SEQUENCE</scope>
    <source>
        <strain evidence="1">KCTC 23077</strain>
    </source>
</reference>
<protein>
    <submittedName>
        <fullName evidence="1">Uncharacterized protein</fullName>
    </submittedName>
</protein>
<evidence type="ECO:0000313" key="1">
    <source>
        <dbReference type="EMBL" id="GHA76579.1"/>
    </source>
</evidence>
<name>A0A918W8J6_9GAMM</name>
<proteinExistence type="predicted"/>
<sequence length="258" mass="29688">MSAMAPPTFDDLGVRGCFSMAALLMAHERRIPVMPTRRSTLAAMHMLREIGVIDAPWPDARWEMEPRAEDTPIEQIQWRYAWDAYIRDGLLPALTDYLQDVPRDDYGLALRLRIWEELVVTEAERFFESQLAKYNLEPAWAQDLTFAIRESKVVLPIAQWRYCCWAATRFAAAQAQRHRSTEVPKLREDTFAELRRRASRLASGDWDRCNFVPFNPRPESAASRLFVESLTVMGPSFWMLAPSVDGLLVRVSPANREA</sequence>
<comment type="caution">
    <text evidence="1">The sequence shown here is derived from an EMBL/GenBank/DDBJ whole genome shotgun (WGS) entry which is preliminary data.</text>
</comment>
<keyword evidence="2" id="KW-1185">Reference proteome</keyword>
<dbReference type="EMBL" id="BMYD01000001">
    <property type="protein sequence ID" value="GHA76579.1"/>
    <property type="molecule type" value="Genomic_DNA"/>
</dbReference>
<reference evidence="1" key="2">
    <citation type="submission" date="2020-09" db="EMBL/GenBank/DDBJ databases">
        <authorList>
            <person name="Sun Q."/>
            <person name="Kim S."/>
        </authorList>
    </citation>
    <scope>NUCLEOTIDE SEQUENCE</scope>
    <source>
        <strain evidence="1">KCTC 23077</strain>
    </source>
</reference>
<evidence type="ECO:0000313" key="2">
    <source>
        <dbReference type="Proteomes" id="UP000646426"/>
    </source>
</evidence>
<dbReference type="AlphaFoldDB" id="A0A918W8J6"/>
<dbReference type="Proteomes" id="UP000646426">
    <property type="component" value="Unassembled WGS sequence"/>
</dbReference>
<gene>
    <name evidence="1" type="ORF">GCM10007067_12290</name>
</gene>